<keyword evidence="2" id="KW-1185">Reference proteome</keyword>
<name>A0A6I4SLZ6_9SPHN</name>
<evidence type="ECO:0000313" key="1">
    <source>
        <dbReference type="EMBL" id="MXO55802.1"/>
    </source>
</evidence>
<proteinExistence type="predicted"/>
<comment type="caution">
    <text evidence="1">The sequence shown here is derived from an EMBL/GenBank/DDBJ whole genome shotgun (WGS) entry which is preliminary data.</text>
</comment>
<dbReference type="AlphaFoldDB" id="A0A6I4SLZ6"/>
<protein>
    <submittedName>
        <fullName evidence="1">Uncharacterized protein</fullName>
    </submittedName>
</protein>
<accession>A0A6I4SLZ6</accession>
<evidence type="ECO:0000313" key="2">
    <source>
        <dbReference type="Proteomes" id="UP000468943"/>
    </source>
</evidence>
<gene>
    <name evidence="1" type="ORF">GRI36_02795</name>
</gene>
<organism evidence="1 2">
    <name type="scientific">Pontixanthobacter gangjinensis</name>
    <dbReference type="NCBI Taxonomy" id="1028742"/>
    <lineage>
        <taxon>Bacteria</taxon>
        <taxon>Pseudomonadati</taxon>
        <taxon>Pseudomonadota</taxon>
        <taxon>Alphaproteobacteria</taxon>
        <taxon>Sphingomonadales</taxon>
        <taxon>Erythrobacteraceae</taxon>
        <taxon>Pontixanthobacter</taxon>
    </lineage>
</organism>
<sequence>MTNALQRRVEVNLGASVHPSVGAFAKKLAVQECAEAALFYGSNLRTGELEGVLDFYLLKPGPQQERIWPRVGYHEWTYDGIELRAKVAVMSAEAFLKAAAGELKDTTIWARFVQPSALVWCSGEQSRQRIVQSVCAAAETASRLAVALGPETGIEDEYWRSLFQATYKAEFRVEKSGREDSILSLNRHHFTGLLSSALAAQKIEFSETGGIIEPKMPDKQKQGIQRWWRSRQRLGKPLNVIRLIKASTTFDGAARYAAWKVERHTGVPVELTPWREKHPILAAPGVLFKIWRARRRSSGLKG</sequence>
<dbReference type="OrthoDB" id="7340718at2"/>
<reference evidence="1 2" key="1">
    <citation type="submission" date="2019-12" db="EMBL/GenBank/DDBJ databases">
        <title>Genomic-based taxomic classification of the family Erythrobacteraceae.</title>
        <authorList>
            <person name="Xu L."/>
        </authorList>
    </citation>
    <scope>NUCLEOTIDE SEQUENCE [LARGE SCALE GENOMIC DNA]</scope>
    <source>
        <strain evidence="1 2">JCM 17802</strain>
    </source>
</reference>
<dbReference type="RefSeq" id="WP_160597084.1">
    <property type="nucleotide sequence ID" value="NZ_WTYS01000001.1"/>
</dbReference>
<dbReference type="EMBL" id="WTYS01000001">
    <property type="protein sequence ID" value="MXO55802.1"/>
    <property type="molecule type" value="Genomic_DNA"/>
</dbReference>
<dbReference type="Proteomes" id="UP000468943">
    <property type="component" value="Unassembled WGS sequence"/>
</dbReference>